<name>A0ABU3N1W8_9SPHN</name>
<evidence type="ECO:0000313" key="1">
    <source>
        <dbReference type="EMBL" id="MDT8758378.1"/>
    </source>
</evidence>
<accession>A0ABU3N1W8</accession>
<reference evidence="1" key="1">
    <citation type="submission" date="2022-04" db="EMBL/GenBank/DDBJ databases">
        <title>Tomato heritable bacteria conferring resistance against bacterial wilt.</title>
        <authorList>
            <person name="Yin J."/>
        </authorList>
    </citation>
    <scope>NUCLEOTIDE SEQUENCE</scope>
    <source>
        <strain evidence="1">Cra20</strain>
    </source>
</reference>
<comment type="caution">
    <text evidence="1">The sequence shown here is derived from an EMBL/GenBank/DDBJ whole genome shotgun (WGS) entry which is preliminary data.</text>
</comment>
<organism evidence="1">
    <name type="scientific">Sphingomonas psychrotolerans</name>
    <dbReference type="NCBI Taxonomy" id="1327635"/>
    <lineage>
        <taxon>Bacteria</taxon>
        <taxon>Pseudomonadati</taxon>
        <taxon>Pseudomonadota</taxon>
        <taxon>Alphaproteobacteria</taxon>
        <taxon>Sphingomonadales</taxon>
        <taxon>Sphingomonadaceae</taxon>
        <taxon>Sphingomonas</taxon>
    </lineage>
</organism>
<gene>
    <name evidence="1" type="ORF">MZO42_06690</name>
</gene>
<dbReference type="EMBL" id="JALMLT010000001">
    <property type="protein sequence ID" value="MDT8758378.1"/>
    <property type="molecule type" value="Genomic_DNA"/>
</dbReference>
<protein>
    <submittedName>
        <fullName evidence="1">SH3 domain-containing protein</fullName>
    </submittedName>
</protein>
<proteinExistence type="predicted"/>
<sequence>MKGRSATFDSRVDAVRRDLADVRLADRVFAPHYAAPMPRTLTSAAELRESAAADSEVLVSLNPGDVFEVLELAGNHAWGVAPASGIVGYIPAAALADSQ</sequence>